<sequence>MATVLYDPPYKSIAKIFMKLIASEPSKS</sequence>
<gene>
    <name evidence="1" type="ORF">G2W53_043665</name>
</gene>
<evidence type="ECO:0000313" key="1">
    <source>
        <dbReference type="EMBL" id="KAF7804554.1"/>
    </source>
</evidence>
<protein>
    <submittedName>
        <fullName evidence="1">Uncharacterized protein</fullName>
    </submittedName>
</protein>
<accession>A0A834SVZ0</accession>
<dbReference type="EMBL" id="JAAIUW010000013">
    <property type="protein sequence ID" value="KAF7804554.1"/>
    <property type="molecule type" value="Genomic_DNA"/>
</dbReference>
<reference evidence="1" key="1">
    <citation type="submission" date="2020-09" db="EMBL/GenBank/DDBJ databases">
        <title>Genome-Enabled Discovery of Anthraquinone Biosynthesis in Senna tora.</title>
        <authorList>
            <person name="Kang S.-H."/>
            <person name="Pandey R.P."/>
            <person name="Lee C.-M."/>
            <person name="Sim J.-S."/>
            <person name="Jeong J.-T."/>
            <person name="Choi B.-S."/>
            <person name="Jung M."/>
            <person name="Ginzburg D."/>
            <person name="Zhao K."/>
            <person name="Won S.Y."/>
            <person name="Oh T.-J."/>
            <person name="Yu Y."/>
            <person name="Kim N.-H."/>
            <person name="Lee O.R."/>
            <person name="Lee T.-H."/>
            <person name="Bashyal P."/>
            <person name="Kim T.-S."/>
            <person name="Lee W.-H."/>
            <person name="Kawkins C."/>
            <person name="Kim C.-K."/>
            <person name="Kim J.S."/>
            <person name="Ahn B.O."/>
            <person name="Rhee S.Y."/>
            <person name="Sohng J.K."/>
        </authorList>
    </citation>
    <scope>NUCLEOTIDE SEQUENCE</scope>
    <source>
        <tissue evidence="1">Leaf</tissue>
    </source>
</reference>
<dbReference type="Proteomes" id="UP000634136">
    <property type="component" value="Unassembled WGS sequence"/>
</dbReference>
<keyword evidence="2" id="KW-1185">Reference proteome</keyword>
<organism evidence="1 2">
    <name type="scientific">Senna tora</name>
    <dbReference type="NCBI Taxonomy" id="362788"/>
    <lineage>
        <taxon>Eukaryota</taxon>
        <taxon>Viridiplantae</taxon>
        <taxon>Streptophyta</taxon>
        <taxon>Embryophyta</taxon>
        <taxon>Tracheophyta</taxon>
        <taxon>Spermatophyta</taxon>
        <taxon>Magnoliopsida</taxon>
        <taxon>eudicotyledons</taxon>
        <taxon>Gunneridae</taxon>
        <taxon>Pentapetalae</taxon>
        <taxon>rosids</taxon>
        <taxon>fabids</taxon>
        <taxon>Fabales</taxon>
        <taxon>Fabaceae</taxon>
        <taxon>Caesalpinioideae</taxon>
        <taxon>Cassia clade</taxon>
        <taxon>Senna</taxon>
    </lineage>
</organism>
<comment type="caution">
    <text evidence="1">The sequence shown here is derived from an EMBL/GenBank/DDBJ whole genome shotgun (WGS) entry which is preliminary data.</text>
</comment>
<dbReference type="AlphaFoldDB" id="A0A834SVZ0"/>
<evidence type="ECO:0000313" key="2">
    <source>
        <dbReference type="Proteomes" id="UP000634136"/>
    </source>
</evidence>
<name>A0A834SVZ0_9FABA</name>
<proteinExistence type="predicted"/>